<dbReference type="GO" id="GO:0003676">
    <property type="term" value="F:nucleic acid binding"/>
    <property type="evidence" value="ECO:0007669"/>
    <property type="project" value="InterPro"/>
</dbReference>
<dbReference type="HOGENOM" id="CLU_027402_41_1_14"/>
<dbReference type="SUPFAM" id="SSF53098">
    <property type="entry name" value="Ribonuclease H-like"/>
    <property type="match status" value="1"/>
</dbReference>
<dbReference type="InterPro" id="IPR036397">
    <property type="entry name" value="RNaseH_sf"/>
</dbReference>
<keyword evidence="3" id="KW-1185">Reference proteome</keyword>
<evidence type="ECO:0000313" key="2">
    <source>
        <dbReference type="EMBL" id="CCV64013.1"/>
    </source>
</evidence>
<dbReference type="Gene3D" id="3.30.420.10">
    <property type="entry name" value="Ribonuclease H-like superfamily/Ribonuclease H"/>
    <property type="match status" value="1"/>
</dbReference>
<evidence type="ECO:0000313" key="3">
    <source>
        <dbReference type="Proteomes" id="UP000032740"/>
    </source>
</evidence>
<dbReference type="InterPro" id="IPR050900">
    <property type="entry name" value="Transposase_IS3/IS150/IS904"/>
</dbReference>
<organism evidence="2 3">
    <name type="scientific">Alteracholeplasma palmae (strain ATCC 49389 / J233)</name>
    <name type="common">Acholeplasma palmae</name>
    <dbReference type="NCBI Taxonomy" id="1318466"/>
    <lineage>
        <taxon>Bacteria</taxon>
        <taxon>Bacillati</taxon>
        <taxon>Mycoplasmatota</taxon>
        <taxon>Mollicutes</taxon>
        <taxon>Acholeplasmatales</taxon>
        <taxon>Acholeplasmataceae</taxon>
        <taxon>Acholeplasma</taxon>
    </lineage>
</organism>
<dbReference type="STRING" id="1318466.BN85404360"/>
<dbReference type="PANTHER" id="PTHR46889">
    <property type="entry name" value="TRANSPOSASE INSF FOR INSERTION SEQUENCE IS3B-RELATED"/>
    <property type="match status" value="1"/>
</dbReference>
<dbReference type="InterPro" id="IPR048020">
    <property type="entry name" value="Transpos_IS3"/>
</dbReference>
<dbReference type="EMBL" id="FO681347">
    <property type="protein sequence ID" value="CCV64013.1"/>
    <property type="molecule type" value="Genomic_DNA"/>
</dbReference>
<dbReference type="Pfam" id="PF13333">
    <property type="entry name" value="rve_2"/>
    <property type="match status" value="1"/>
</dbReference>
<reference evidence="2 3" key="1">
    <citation type="journal article" date="2013" name="J. Mol. Microbiol. Biotechnol.">
        <title>Analysis of the Complete Genomes of Acholeplasma brassicae , A. palmae and A. laidlawii and Their Comparison to the Obligate Parasites from ' Candidatus Phytoplasma'.</title>
        <authorList>
            <person name="Kube M."/>
            <person name="Siewert C."/>
            <person name="Migdoll A.M."/>
            <person name="Duduk B."/>
            <person name="Holz S."/>
            <person name="Rabus R."/>
            <person name="Seemuller E."/>
            <person name="Mitrovic J."/>
            <person name="Muller I."/>
            <person name="Buttner C."/>
            <person name="Reinhardt R."/>
        </authorList>
    </citation>
    <scope>NUCLEOTIDE SEQUENCE [LARGE SCALE GENOMIC DNA]</scope>
    <source>
        <strain evidence="2 3">J233</strain>
    </source>
</reference>
<dbReference type="OrthoDB" id="384386at2"/>
<dbReference type="NCBIfam" id="NF033516">
    <property type="entry name" value="transpos_IS3"/>
    <property type="match status" value="1"/>
</dbReference>
<sequence>MKKIDTEKHTTYYERDFTTQGLNHVWGTDVSEFHIASGKLYLSPIIDFNNREVISYNISKVPNYTQIEDMLDKAFEKHSNLNGLIFHSDQGWQYQMIQYRKSLSEKGIIQSMSRKGNCLDNSIVENFFGILKNEMFYGHEYEFKTLDELTVAIEEYIRYYNLERITTKLKGLSPYQYRQQSLSLV</sequence>
<dbReference type="RefSeq" id="WP_026657020.1">
    <property type="nucleotide sequence ID" value="NC_022538.1"/>
</dbReference>
<feature type="domain" description="Integrase catalytic" evidence="1">
    <location>
        <begin position="17"/>
        <end position="182"/>
    </location>
</feature>
<dbReference type="PANTHER" id="PTHR46889:SF4">
    <property type="entry name" value="TRANSPOSASE INSO FOR INSERTION SEQUENCE ELEMENT IS911B-RELATED"/>
    <property type="match status" value="1"/>
</dbReference>
<name>U4KKD9_ALTPJ</name>
<dbReference type="AlphaFoldDB" id="U4KKD9"/>
<dbReference type="InterPro" id="IPR012337">
    <property type="entry name" value="RNaseH-like_sf"/>
</dbReference>
<proteinExistence type="predicted"/>
<evidence type="ECO:0000259" key="1">
    <source>
        <dbReference type="PROSITE" id="PS50994"/>
    </source>
</evidence>
<dbReference type="KEGG" id="apal:BN85404360"/>
<protein>
    <submittedName>
        <fullName evidence="2">Transposase, orfA (Tra5-like)</fullName>
    </submittedName>
</protein>
<dbReference type="InterPro" id="IPR001584">
    <property type="entry name" value="Integrase_cat-core"/>
</dbReference>
<dbReference type="PROSITE" id="PS50994">
    <property type="entry name" value="INTEGRASE"/>
    <property type="match status" value="1"/>
</dbReference>
<gene>
    <name evidence="2" type="ORF">BN85404360</name>
</gene>
<dbReference type="Proteomes" id="UP000032740">
    <property type="component" value="Chromosome"/>
</dbReference>
<dbReference type="Pfam" id="PF00665">
    <property type="entry name" value="rve"/>
    <property type="match status" value="1"/>
</dbReference>
<accession>U4KKD9</accession>
<dbReference type="GO" id="GO:0015074">
    <property type="term" value="P:DNA integration"/>
    <property type="evidence" value="ECO:0007669"/>
    <property type="project" value="InterPro"/>
</dbReference>